<organism evidence="5 6">
    <name type="scientific">Phyllobacterium sophorae</name>
    <dbReference type="NCBI Taxonomy" id="1520277"/>
    <lineage>
        <taxon>Bacteria</taxon>
        <taxon>Pseudomonadati</taxon>
        <taxon>Pseudomonadota</taxon>
        <taxon>Alphaproteobacteria</taxon>
        <taxon>Hyphomicrobiales</taxon>
        <taxon>Phyllobacteriaceae</taxon>
        <taxon>Phyllobacterium</taxon>
    </lineage>
</organism>
<proteinExistence type="predicted"/>
<dbReference type="InterPro" id="IPR018060">
    <property type="entry name" value="HTH_AraC"/>
</dbReference>
<keyword evidence="1" id="KW-0805">Transcription regulation</keyword>
<dbReference type="PANTHER" id="PTHR46796">
    <property type="entry name" value="HTH-TYPE TRANSCRIPTIONAL ACTIVATOR RHAS-RELATED"/>
    <property type="match status" value="1"/>
</dbReference>
<evidence type="ECO:0000313" key="6">
    <source>
        <dbReference type="Proteomes" id="UP000241764"/>
    </source>
</evidence>
<dbReference type="Pfam" id="PF12833">
    <property type="entry name" value="HTH_18"/>
    <property type="match status" value="1"/>
</dbReference>
<dbReference type="PROSITE" id="PS01124">
    <property type="entry name" value="HTH_ARAC_FAMILY_2"/>
    <property type="match status" value="1"/>
</dbReference>
<keyword evidence="3" id="KW-0804">Transcription</keyword>
<reference evidence="6" key="1">
    <citation type="submission" date="2017-11" db="EMBL/GenBank/DDBJ databases">
        <authorList>
            <person name="Kuznetsova I."/>
            <person name="Sazanova A."/>
            <person name="Chirak E."/>
            <person name="Safronova V."/>
            <person name="Willems A."/>
        </authorList>
    </citation>
    <scope>NUCLEOTIDE SEQUENCE [LARGE SCALE GENOMIC DNA]</scope>
    <source>
        <strain evidence="6">CCBAU 03422</strain>
    </source>
</reference>
<dbReference type="InterPro" id="IPR020449">
    <property type="entry name" value="Tscrpt_reg_AraC-type_HTH"/>
</dbReference>
<evidence type="ECO:0000256" key="2">
    <source>
        <dbReference type="ARBA" id="ARBA00023125"/>
    </source>
</evidence>
<comment type="caution">
    <text evidence="5">The sequence shown here is derived from an EMBL/GenBank/DDBJ whole genome shotgun (WGS) entry which is preliminary data.</text>
</comment>
<sequence length="356" mass="39454">MLPEIVGAGRLPGIWCVPSFTFDTRELPAESQFEAWRKSFSPILTLTKPDDSSIGFRGKQVIWDLGCLAFSQIETDAMTFASEGGRARRAPPDHWTMTSLLYGRMGTVTPHGSFEGQAGEVQIHSLCRPFEGWSTKSEMLTLYIPRDFSAEVTQVLAASEFSTINTGMGRLFSDYLLALAKRLSMVNAAGVPGLAAATRAMILACAMPSGEQLRDAKGQTGTIMLERARCCVQRNLSDPSFGADRLRDELGISRTHLYRLFEQFGGVLRYIQRRRLLEAHSALTDPNDHRRVTEVAKQSGFGNGSEFSRAFKHEFGYTPTELKTGIWTGPRSRPTLALTDAVPEERFGLLLRKLHG</sequence>
<evidence type="ECO:0000259" key="4">
    <source>
        <dbReference type="PROSITE" id="PS01124"/>
    </source>
</evidence>
<name>A0A2P7AXQ6_9HYPH</name>
<dbReference type="EMBL" id="PGGM01000017">
    <property type="protein sequence ID" value="PSH58987.1"/>
    <property type="molecule type" value="Genomic_DNA"/>
</dbReference>
<gene>
    <name evidence="5" type="ORF">CU103_27340</name>
</gene>
<dbReference type="Proteomes" id="UP000241764">
    <property type="component" value="Unassembled WGS sequence"/>
</dbReference>
<dbReference type="SUPFAM" id="SSF46689">
    <property type="entry name" value="Homeodomain-like"/>
    <property type="match status" value="1"/>
</dbReference>
<feature type="domain" description="HTH araC/xylS-type" evidence="4">
    <location>
        <begin position="226"/>
        <end position="325"/>
    </location>
</feature>
<dbReference type="PRINTS" id="PR00032">
    <property type="entry name" value="HTHARAC"/>
</dbReference>
<evidence type="ECO:0000256" key="3">
    <source>
        <dbReference type="ARBA" id="ARBA00023163"/>
    </source>
</evidence>
<dbReference type="SMART" id="SM00342">
    <property type="entry name" value="HTH_ARAC"/>
    <property type="match status" value="1"/>
</dbReference>
<protein>
    <submittedName>
        <fullName evidence="5">AraC family transcriptional regulator</fullName>
    </submittedName>
</protein>
<evidence type="ECO:0000313" key="5">
    <source>
        <dbReference type="EMBL" id="PSH58987.1"/>
    </source>
</evidence>
<dbReference type="AlphaFoldDB" id="A0A2P7AXQ6"/>
<keyword evidence="6" id="KW-1185">Reference proteome</keyword>
<dbReference type="GO" id="GO:0043565">
    <property type="term" value="F:sequence-specific DNA binding"/>
    <property type="evidence" value="ECO:0007669"/>
    <property type="project" value="InterPro"/>
</dbReference>
<evidence type="ECO:0000256" key="1">
    <source>
        <dbReference type="ARBA" id="ARBA00023015"/>
    </source>
</evidence>
<dbReference type="Gene3D" id="1.10.10.60">
    <property type="entry name" value="Homeodomain-like"/>
    <property type="match status" value="1"/>
</dbReference>
<dbReference type="GO" id="GO:0003700">
    <property type="term" value="F:DNA-binding transcription factor activity"/>
    <property type="evidence" value="ECO:0007669"/>
    <property type="project" value="InterPro"/>
</dbReference>
<dbReference type="InterPro" id="IPR050204">
    <property type="entry name" value="AraC_XylS_family_regulators"/>
</dbReference>
<dbReference type="PANTHER" id="PTHR46796:SF6">
    <property type="entry name" value="ARAC SUBFAMILY"/>
    <property type="match status" value="1"/>
</dbReference>
<keyword evidence="2" id="KW-0238">DNA-binding</keyword>
<dbReference type="InterPro" id="IPR009057">
    <property type="entry name" value="Homeodomain-like_sf"/>
</dbReference>
<accession>A0A2P7AXQ6</accession>